<evidence type="ECO:0000259" key="2">
    <source>
        <dbReference type="Pfam" id="PF14216"/>
    </source>
</evidence>
<evidence type="ECO:0000259" key="1">
    <source>
        <dbReference type="Pfam" id="PF10686"/>
    </source>
</evidence>
<organism evidence="3">
    <name type="scientific">marine sediment metagenome</name>
    <dbReference type="NCBI Taxonomy" id="412755"/>
    <lineage>
        <taxon>unclassified sequences</taxon>
        <taxon>metagenomes</taxon>
        <taxon>ecological metagenomes</taxon>
    </lineage>
</organism>
<dbReference type="EMBL" id="LAZR01000049">
    <property type="protein sequence ID" value="KKN98902.1"/>
    <property type="molecule type" value="Genomic_DNA"/>
</dbReference>
<dbReference type="Pfam" id="PF10686">
    <property type="entry name" value="YAcAr"/>
    <property type="match status" value="1"/>
</dbReference>
<evidence type="ECO:0000313" key="3">
    <source>
        <dbReference type="EMBL" id="KKN98902.1"/>
    </source>
</evidence>
<accession>A0A0F9VGE9</accession>
<dbReference type="InterPro" id="IPR019627">
    <property type="entry name" value="YAcAr"/>
</dbReference>
<feature type="domain" description="YspA cpYpsA-related SLOG" evidence="1">
    <location>
        <begin position="108"/>
        <end position="170"/>
    </location>
</feature>
<gene>
    <name evidence="3" type="ORF">LCGC14_0141440</name>
</gene>
<sequence length="225" mass="25333">MGDCGSFFVRYRTMKTTTVNIRRSEYDVYIGRAGHGHDGIFGNPFSGIRDGGREKAIALYRKYFLERLKNDQEFVAQVEKLKGKRLGCFCKPKACHGDVIVEYLEKPMKVVICGDRNWSDESIICERLHKLPSDTIIIQGECDGADTLAGDLAREIGLDVVGFYANWTRHGKAAGPIRNIRMLNTKPSLVIAFHNDLSKSKGTKHIVNEARKRGIEVEVIEDNVE</sequence>
<feature type="domain" description="DUF4326" evidence="2">
    <location>
        <begin position="18"/>
        <end position="102"/>
    </location>
</feature>
<evidence type="ECO:0008006" key="4">
    <source>
        <dbReference type="Google" id="ProtNLM"/>
    </source>
</evidence>
<name>A0A0F9VGE9_9ZZZZ</name>
<protein>
    <recommendedName>
        <fullName evidence="4">DUF4326 domain-containing protein</fullName>
    </recommendedName>
</protein>
<dbReference type="AlphaFoldDB" id="A0A0F9VGE9"/>
<proteinExistence type="predicted"/>
<reference evidence="3" key="1">
    <citation type="journal article" date="2015" name="Nature">
        <title>Complex archaea that bridge the gap between prokaryotes and eukaryotes.</title>
        <authorList>
            <person name="Spang A."/>
            <person name="Saw J.H."/>
            <person name="Jorgensen S.L."/>
            <person name="Zaremba-Niedzwiedzka K."/>
            <person name="Martijn J."/>
            <person name="Lind A.E."/>
            <person name="van Eijk R."/>
            <person name="Schleper C."/>
            <person name="Guy L."/>
            <person name="Ettema T.J."/>
        </authorList>
    </citation>
    <scope>NUCLEOTIDE SEQUENCE</scope>
</reference>
<dbReference type="InterPro" id="IPR025475">
    <property type="entry name" value="DUF4326"/>
</dbReference>
<dbReference type="Pfam" id="PF14216">
    <property type="entry name" value="DUF4326"/>
    <property type="match status" value="1"/>
</dbReference>
<comment type="caution">
    <text evidence="3">The sequence shown here is derived from an EMBL/GenBank/DDBJ whole genome shotgun (WGS) entry which is preliminary data.</text>
</comment>